<reference evidence="1 2" key="1">
    <citation type="submission" date="2010-05" db="EMBL/GenBank/DDBJ databases">
        <title>Complete sequence of Thermoanaerobacter mathranii subsp. mathranii mathranii str. A3.</title>
        <authorList>
            <consortium name="US DOE Joint Genome Institute"/>
            <person name="Lucas S."/>
            <person name="Copeland A."/>
            <person name="Lapidus A."/>
            <person name="Cheng J.-F."/>
            <person name="Bruce D."/>
            <person name="Goodwin L."/>
            <person name="Pitluck S."/>
            <person name="Held B."/>
            <person name="Detter J.C."/>
            <person name="Han C."/>
            <person name="Tapia R."/>
            <person name="Land M."/>
            <person name="Hauser L."/>
            <person name="Kyrpides N."/>
            <person name="Mikhailova N."/>
            <person name="Zhou J."/>
            <person name="Hemme C."/>
            <person name="Woyke T."/>
        </authorList>
    </citation>
    <scope>NUCLEOTIDE SEQUENCE [LARGE SCALE GENOMIC DNA]</scope>
    <source>
        <strain evidence="1 2">A3</strain>
    </source>
</reference>
<gene>
    <name evidence="1" type="ordered locus">Tmath_0126</name>
</gene>
<evidence type="ECO:0008006" key="3">
    <source>
        <dbReference type="Google" id="ProtNLM"/>
    </source>
</evidence>
<proteinExistence type="predicted"/>
<keyword evidence="2" id="KW-1185">Reference proteome</keyword>
<evidence type="ECO:0000313" key="2">
    <source>
        <dbReference type="Proteomes" id="UP000002064"/>
    </source>
</evidence>
<name>A0ABM5LMH2_THEM3</name>
<accession>A0ABM5LMH2</accession>
<evidence type="ECO:0000313" key="1">
    <source>
        <dbReference type="EMBL" id="ADH59910.1"/>
    </source>
</evidence>
<dbReference type="EMBL" id="CP002032">
    <property type="protein sequence ID" value="ADH59910.1"/>
    <property type="molecule type" value="Genomic_DNA"/>
</dbReference>
<dbReference type="Proteomes" id="UP000002064">
    <property type="component" value="Chromosome"/>
</dbReference>
<organism evidence="1 2">
    <name type="scientific">Thermoanaerobacter mathranii subsp. mathranii (strain DSM 11426 / CCUG 53645 / CIP 108742 / A3)</name>
    <dbReference type="NCBI Taxonomy" id="583358"/>
    <lineage>
        <taxon>Bacteria</taxon>
        <taxon>Bacillati</taxon>
        <taxon>Bacillota</taxon>
        <taxon>Clostridia</taxon>
        <taxon>Thermoanaerobacterales</taxon>
        <taxon>Thermoanaerobacteraceae</taxon>
        <taxon>Thermoanaerobacter</taxon>
    </lineage>
</organism>
<sequence>MKVTLGIFINGQHGTIIAGSGKYLLYERKFSSQTFLNELQHCLTVLGLSKKNVSKIYFTPPFSFSPENKTSSIIHLRLVPEQFSDFSVYPQNLQKSVKILQVAPQKLLQKLEENEDQIKKAKVISIITPFGLVYPEKENKAVYTINKFNQGIILKSQNYPHLGFHKREKSLLIADNFVVAVSPYVQQLKNFFAPHSPGIYWVENEAVYLTEDFLPQTCGKIYEFTPLIQLARGAAVSFGYDYALALFKIGSIFKLFQIQNYVEVSELSSPFSFAATSSVQPLFDDIKGKLPKALQDVIPIFNFSSCYFSDSYPYRFYQITFSKSLRYIGLLTAPSILTSITVCKQEDLYYHKKRLLKNLYLVNKNHNLLKKPIAFCQETPIRYLTSNHTILKVELKESNSFQ</sequence>
<protein>
    <recommendedName>
        <fullName evidence="3">ATP-grasp domain-containing protein</fullName>
    </recommendedName>
</protein>
<dbReference type="RefSeq" id="WP_013149581.1">
    <property type="nucleotide sequence ID" value="NC_014209.1"/>
</dbReference>